<dbReference type="AlphaFoldDB" id="A0A2R5LGZ5"/>
<dbReference type="PANTHER" id="PTHR12992:SF11">
    <property type="entry name" value="MITOCHONDRIAL COENZYME A DIPHOSPHATASE NUDT8"/>
    <property type="match status" value="1"/>
</dbReference>
<dbReference type="CDD" id="cd03426">
    <property type="entry name" value="NUDIX_CoAse_Nudt7"/>
    <property type="match status" value="1"/>
</dbReference>
<evidence type="ECO:0000256" key="4">
    <source>
        <dbReference type="ARBA" id="ARBA00022801"/>
    </source>
</evidence>
<dbReference type="SUPFAM" id="SSF55811">
    <property type="entry name" value="Nudix"/>
    <property type="match status" value="1"/>
</dbReference>
<evidence type="ECO:0000256" key="2">
    <source>
        <dbReference type="ARBA" id="ARBA00001946"/>
    </source>
</evidence>
<protein>
    <submittedName>
        <fullName evidence="8">Putative peroxisomal nudix hydrolase</fullName>
    </submittedName>
</protein>
<dbReference type="Pfam" id="PF00293">
    <property type="entry name" value="NUDIX"/>
    <property type="match status" value="1"/>
</dbReference>
<dbReference type="InterPro" id="IPR045121">
    <property type="entry name" value="CoAse"/>
</dbReference>
<keyword evidence="3" id="KW-0479">Metal-binding</keyword>
<comment type="cofactor">
    <cofactor evidence="1">
        <name>Mn(2+)</name>
        <dbReference type="ChEBI" id="CHEBI:29035"/>
    </cofactor>
</comment>
<evidence type="ECO:0000256" key="6">
    <source>
        <dbReference type="ARBA" id="ARBA00023211"/>
    </source>
</evidence>
<dbReference type="PANTHER" id="PTHR12992">
    <property type="entry name" value="NUDIX HYDROLASE"/>
    <property type="match status" value="1"/>
</dbReference>
<dbReference type="InterPro" id="IPR000086">
    <property type="entry name" value="NUDIX_hydrolase_dom"/>
</dbReference>
<keyword evidence="5" id="KW-0460">Magnesium</keyword>
<accession>A0A2R5LGZ5</accession>
<comment type="cofactor">
    <cofactor evidence="2">
        <name>Mg(2+)</name>
        <dbReference type="ChEBI" id="CHEBI:18420"/>
    </cofactor>
</comment>
<dbReference type="GO" id="GO:0010945">
    <property type="term" value="F:coenzyme A diphosphatase activity"/>
    <property type="evidence" value="ECO:0007669"/>
    <property type="project" value="InterPro"/>
</dbReference>
<reference evidence="8" key="1">
    <citation type="submission" date="2018-03" db="EMBL/GenBank/DDBJ databases">
        <title>The relapsing fever spirochete Borrelia turicatae persists in the highly oxidative environment of its soft-bodied tick vector.</title>
        <authorList>
            <person name="Bourret T.J."/>
            <person name="Boyle W.K."/>
            <person name="Valenzuela J.G."/>
            <person name="Oliveira F."/>
            <person name="Lopez J.E."/>
        </authorList>
    </citation>
    <scope>NUCLEOTIDE SEQUENCE</scope>
    <source>
        <strain evidence="8">Kansas strain/isolate</strain>
        <tissue evidence="8">Salivary glands</tissue>
    </source>
</reference>
<name>A0A2R5LGZ5_9ACAR</name>
<dbReference type="GO" id="GO:0046872">
    <property type="term" value="F:metal ion binding"/>
    <property type="evidence" value="ECO:0007669"/>
    <property type="project" value="UniProtKB-KW"/>
</dbReference>
<evidence type="ECO:0000259" key="7">
    <source>
        <dbReference type="PROSITE" id="PS51462"/>
    </source>
</evidence>
<feature type="domain" description="Nudix hydrolase" evidence="7">
    <location>
        <begin position="20"/>
        <end position="161"/>
    </location>
</feature>
<dbReference type="InterPro" id="IPR015797">
    <property type="entry name" value="NUDIX_hydrolase-like_dom_sf"/>
</dbReference>
<proteinExistence type="predicted"/>
<dbReference type="PROSITE" id="PS51462">
    <property type="entry name" value="NUDIX"/>
    <property type="match status" value="1"/>
</dbReference>
<dbReference type="Gene3D" id="3.90.79.10">
    <property type="entry name" value="Nucleoside Triphosphate Pyrophosphohydrolase"/>
    <property type="match status" value="1"/>
</dbReference>
<evidence type="ECO:0000256" key="3">
    <source>
        <dbReference type="ARBA" id="ARBA00022723"/>
    </source>
</evidence>
<keyword evidence="6" id="KW-0464">Manganese</keyword>
<organism evidence="8">
    <name type="scientific">Ornithodoros turicata</name>
    <dbReference type="NCBI Taxonomy" id="34597"/>
    <lineage>
        <taxon>Eukaryota</taxon>
        <taxon>Metazoa</taxon>
        <taxon>Ecdysozoa</taxon>
        <taxon>Arthropoda</taxon>
        <taxon>Chelicerata</taxon>
        <taxon>Arachnida</taxon>
        <taxon>Acari</taxon>
        <taxon>Parasitiformes</taxon>
        <taxon>Ixodida</taxon>
        <taxon>Ixodoidea</taxon>
        <taxon>Argasidae</taxon>
        <taxon>Ornithodorinae</taxon>
        <taxon>Ornithodoros</taxon>
    </lineage>
</organism>
<sequence>MNYLQEYATEYSKPFRSLKTNRNAAVLLPFCFADGGKPSVLLTVRSNNVFRYRGLICFPGGITDPEDRDATHTALRETHEELGIADGDIEVWGPLHPFPSLGTRILVTPVIGVVRTRSSDILKDLSINTDEVERAFLLSLESLCDSKTWRYTMYSEVKGYRSPVFVVDGLKVWGLTGRLLHLALKGLLAGHYKRDYSFNVFKAS</sequence>
<evidence type="ECO:0000313" key="8">
    <source>
        <dbReference type="EMBL" id="MBY08800.1"/>
    </source>
</evidence>
<keyword evidence="4 8" id="KW-0378">Hydrolase</keyword>
<evidence type="ECO:0000256" key="1">
    <source>
        <dbReference type="ARBA" id="ARBA00001936"/>
    </source>
</evidence>
<evidence type="ECO:0000256" key="5">
    <source>
        <dbReference type="ARBA" id="ARBA00022842"/>
    </source>
</evidence>
<dbReference type="EMBL" id="GGLE01004674">
    <property type="protein sequence ID" value="MBY08800.1"/>
    <property type="molecule type" value="Transcribed_RNA"/>
</dbReference>